<reference evidence="5" key="1">
    <citation type="journal article" date="2019" name="Int. J. Syst. Evol. Microbiol.">
        <title>The Global Catalogue of Microorganisms (GCM) 10K type strain sequencing project: providing services to taxonomists for standard genome sequencing and annotation.</title>
        <authorList>
            <consortium name="The Broad Institute Genomics Platform"/>
            <consortium name="The Broad Institute Genome Sequencing Center for Infectious Disease"/>
            <person name="Wu L."/>
            <person name="Ma J."/>
        </authorList>
    </citation>
    <scope>NUCLEOTIDE SEQUENCE [LARGE SCALE GENOMIC DNA]</scope>
    <source>
        <strain evidence="5">JCM 16548</strain>
    </source>
</reference>
<comment type="similarity">
    <text evidence="1">Belongs to the peptidase S13 family.</text>
</comment>
<dbReference type="PRINTS" id="PR00922">
    <property type="entry name" value="DADACBPTASE3"/>
</dbReference>
<protein>
    <submittedName>
        <fullName evidence="4">D-alanyl-D-alanine carboxypeptidase/D-alanyl-D-alanine-endopeptidase</fullName>
    </submittedName>
</protein>
<evidence type="ECO:0000256" key="3">
    <source>
        <dbReference type="SAM" id="Phobius"/>
    </source>
</evidence>
<dbReference type="InterPro" id="IPR000667">
    <property type="entry name" value="Peptidase_S13"/>
</dbReference>
<evidence type="ECO:0000313" key="5">
    <source>
        <dbReference type="Proteomes" id="UP001500051"/>
    </source>
</evidence>
<feature type="transmembrane region" description="Helical" evidence="3">
    <location>
        <begin position="21"/>
        <end position="42"/>
    </location>
</feature>
<dbReference type="GO" id="GO:0004180">
    <property type="term" value="F:carboxypeptidase activity"/>
    <property type="evidence" value="ECO:0007669"/>
    <property type="project" value="UniProtKB-KW"/>
</dbReference>
<keyword evidence="4" id="KW-0645">Protease</keyword>
<dbReference type="Gene3D" id="3.50.80.20">
    <property type="entry name" value="D-Ala-D-Ala carboxypeptidase C, peptidase S13"/>
    <property type="match status" value="1"/>
</dbReference>
<dbReference type="EMBL" id="BAAAYX010000013">
    <property type="protein sequence ID" value="GAA3710021.1"/>
    <property type="molecule type" value="Genomic_DNA"/>
</dbReference>
<keyword evidence="4" id="KW-0121">Carboxypeptidase</keyword>
<dbReference type="RefSeq" id="WP_344813242.1">
    <property type="nucleotide sequence ID" value="NZ_BAAAYX010000013.1"/>
</dbReference>
<dbReference type="Proteomes" id="UP001500051">
    <property type="component" value="Unassembled WGS sequence"/>
</dbReference>
<comment type="caution">
    <text evidence="4">The sequence shown here is derived from an EMBL/GenBank/DDBJ whole genome shotgun (WGS) entry which is preliminary data.</text>
</comment>
<evidence type="ECO:0000313" key="4">
    <source>
        <dbReference type="EMBL" id="GAA3710021.1"/>
    </source>
</evidence>
<dbReference type="PANTHER" id="PTHR30023:SF0">
    <property type="entry name" value="PENICILLIN-SENSITIVE CARBOXYPEPTIDASE A"/>
    <property type="match status" value="1"/>
</dbReference>
<gene>
    <name evidence="4" type="primary">dacB</name>
    <name evidence="4" type="ORF">GCM10022204_30420</name>
</gene>
<dbReference type="Gene3D" id="3.40.710.10">
    <property type="entry name" value="DD-peptidase/beta-lactamase superfamily"/>
    <property type="match status" value="1"/>
</dbReference>
<accession>A0ABP7DTM4</accession>
<keyword evidence="3" id="KW-0472">Membrane</keyword>
<evidence type="ECO:0000256" key="1">
    <source>
        <dbReference type="ARBA" id="ARBA00006096"/>
    </source>
</evidence>
<keyword evidence="3" id="KW-0812">Transmembrane</keyword>
<name>A0ABP7DTM4_9ACTN</name>
<dbReference type="Pfam" id="PF02113">
    <property type="entry name" value="Peptidase_S13"/>
    <property type="match status" value="1"/>
</dbReference>
<keyword evidence="2" id="KW-0378">Hydrolase</keyword>
<keyword evidence="3" id="KW-1133">Transmembrane helix</keyword>
<proteinExistence type="inferred from homology"/>
<keyword evidence="5" id="KW-1185">Reference proteome</keyword>
<organism evidence="4 5">
    <name type="scientific">Microlunatus aurantiacus</name>
    <dbReference type="NCBI Taxonomy" id="446786"/>
    <lineage>
        <taxon>Bacteria</taxon>
        <taxon>Bacillati</taxon>
        <taxon>Actinomycetota</taxon>
        <taxon>Actinomycetes</taxon>
        <taxon>Propionibacteriales</taxon>
        <taxon>Propionibacteriaceae</taxon>
        <taxon>Microlunatus</taxon>
    </lineage>
</organism>
<dbReference type="SUPFAM" id="SSF56601">
    <property type="entry name" value="beta-lactamase/transpeptidase-like"/>
    <property type="match status" value="1"/>
</dbReference>
<evidence type="ECO:0000256" key="2">
    <source>
        <dbReference type="ARBA" id="ARBA00022801"/>
    </source>
</evidence>
<dbReference type="InterPro" id="IPR012338">
    <property type="entry name" value="Beta-lactam/transpept-like"/>
</dbReference>
<dbReference type="NCBIfam" id="TIGR00666">
    <property type="entry name" value="PBP4"/>
    <property type="match status" value="1"/>
</dbReference>
<sequence length="516" mass="54028">MSRSLPRLGAVITGRRLPSITAPRALVVAVAVGLAISGAGFVGPPDHLPTAAARVSDPALASKIASVMKDSRITKGRTSAVVYDAATGSELYQRSGGRASIPASNTKIVTAAAALHTLGPGYRFRTEVISRAAVSGGTLDGRLYLKGYGDPTSRSGDYAALAQRVRAAGIRTVTGKLVVDATYFDSVRYNPTWKTGYADDYYAAPISALTLAPNTDYDSGTVIIRYRAGSVGKKAKITTTPAAAAASLDLRNLTTTGKKGSSTTFSASRIHGSDTITLRGRVGAGRSGSRLITVNRPDLYAAAVFRAELKKAGVTVRGGTTVLVTPTSGRRVLGTDYSMPLSQLLVPFMKLSNNMHAEALTKAMGAKRSGAPGTWAKGLAATRAYLSATGVPFTGLVLTDGSGLTRSNTITPRAMGTLLVKVQRETWFAAFKASLPVAGNSNRMVGGTLRRRMNGTRAADNAWAKTGTLTGVTALSGYVRGRDGRLYVFSMLSQYSGASPRPVEDKLVVALAGWRR</sequence>
<dbReference type="PANTHER" id="PTHR30023">
    <property type="entry name" value="D-ALANYL-D-ALANINE CARBOXYPEPTIDASE"/>
    <property type="match status" value="1"/>
</dbReference>